<feature type="compositionally biased region" description="Basic and acidic residues" evidence="4">
    <location>
        <begin position="53"/>
        <end position="63"/>
    </location>
</feature>
<accession>A0A6J4LXP6</accession>
<evidence type="ECO:0000256" key="2">
    <source>
        <dbReference type="ARBA" id="ARBA00022803"/>
    </source>
</evidence>
<dbReference type="PROSITE" id="PS51257">
    <property type="entry name" value="PROKAR_LIPOPROTEIN"/>
    <property type="match status" value="1"/>
</dbReference>
<dbReference type="InterPro" id="IPR019734">
    <property type="entry name" value="TPR_rpt"/>
</dbReference>
<dbReference type="Gene3D" id="1.25.40.10">
    <property type="entry name" value="Tetratricopeptide repeat domain"/>
    <property type="match status" value="1"/>
</dbReference>
<evidence type="ECO:0000256" key="1">
    <source>
        <dbReference type="ARBA" id="ARBA00022737"/>
    </source>
</evidence>
<feature type="region of interest" description="Disordered" evidence="4">
    <location>
        <begin position="38"/>
        <end position="65"/>
    </location>
</feature>
<evidence type="ECO:0000313" key="5">
    <source>
        <dbReference type="EMBL" id="CAA9344647.1"/>
    </source>
</evidence>
<gene>
    <name evidence="5" type="ORF">AVDCRST_MAG71-2419</name>
</gene>
<name>A0A6J4LXP6_9GAMM</name>
<organism evidence="5">
    <name type="scientific">uncultured Lysobacter sp</name>
    <dbReference type="NCBI Taxonomy" id="271060"/>
    <lineage>
        <taxon>Bacteria</taxon>
        <taxon>Pseudomonadati</taxon>
        <taxon>Pseudomonadota</taxon>
        <taxon>Gammaproteobacteria</taxon>
        <taxon>Lysobacterales</taxon>
        <taxon>Lysobacteraceae</taxon>
        <taxon>Lysobacter</taxon>
        <taxon>environmental samples</taxon>
    </lineage>
</organism>
<proteinExistence type="predicted"/>
<feature type="compositionally biased region" description="Basic and acidic residues" evidence="4">
    <location>
        <begin position="276"/>
        <end position="285"/>
    </location>
</feature>
<evidence type="ECO:0000256" key="4">
    <source>
        <dbReference type="SAM" id="MobiDB-lite"/>
    </source>
</evidence>
<reference evidence="5" key="1">
    <citation type="submission" date="2020-02" db="EMBL/GenBank/DDBJ databases">
        <authorList>
            <person name="Meier V. D."/>
        </authorList>
    </citation>
    <scope>NUCLEOTIDE SEQUENCE</scope>
    <source>
        <strain evidence="5">AVDCRST_MAG71</strain>
    </source>
</reference>
<dbReference type="SUPFAM" id="SSF81901">
    <property type="entry name" value="HCP-like"/>
    <property type="match status" value="1"/>
</dbReference>
<dbReference type="Pfam" id="PF13432">
    <property type="entry name" value="TPR_16"/>
    <property type="match status" value="1"/>
</dbReference>
<feature type="region of interest" description="Disordered" evidence="4">
    <location>
        <begin position="264"/>
        <end position="285"/>
    </location>
</feature>
<sequence>MPHERRRRTRSSTLTTRGALLVTLLLGGLAGLSACKNLPGGQPDVSRGKFRQTSRDISVREPPGRSADSRALVLLAQQRLQTGDIKAAEQLARKAVKDQPASADAHTVLGLVLDRKGDAPAAGASYRKATELAPNGGEVLNNFGVWLCGQGRAAESLAWFDRAVAAPGYSTPSAAKGNAGVCALSAGQSVRAERDLRAAISADPANALALGALAKLAFDAGRTMEARAFSERRLAAAPATDDALLLASQIEQKLGDTDAARRYVQKMRRSPAGTGAKRDGEQEGR</sequence>
<dbReference type="InterPro" id="IPR011990">
    <property type="entry name" value="TPR-like_helical_dom_sf"/>
</dbReference>
<feature type="repeat" description="TPR" evidence="3">
    <location>
        <begin position="103"/>
        <end position="136"/>
    </location>
</feature>
<dbReference type="PANTHER" id="PTHR44227:SF3">
    <property type="entry name" value="PROTEIN O-MANNOSYL-TRANSFERASE TMTC4"/>
    <property type="match status" value="1"/>
</dbReference>
<dbReference type="SMART" id="SM00028">
    <property type="entry name" value="TPR"/>
    <property type="match status" value="4"/>
</dbReference>
<keyword evidence="2 3" id="KW-0802">TPR repeat</keyword>
<protein>
    <submittedName>
        <fullName evidence="5">Type IV pilus biogenesis protein PilF</fullName>
    </submittedName>
</protein>
<evidence type="ECO:0000256" key="3">
    <source>
        <dbReference type="PROSITE-ProRule" id="PRU00339"/>
    </source>
</evidence>
<dbReference type="NCBIfam" id="TIGR02521">
    <property type="entry name" value="type_IV_pilW"/>
    <property type="match status" value="1"/>
</dbReference>
<keyword evidence="1" id="KW-0677">Repeat</keyword>
<dbReference type="InterPro" id="IPR013360">
    <property type="entry name" value="Pilus_4_PilW"/>
</dbReference>
<dbReference type="InterPro" id="IPR052346">
    <property type="entry name" value="O-mannosyl-transferase_TMTC"/>
</dbReference>
<dbReference type="PROSITE" id="PS50005">
    <property type="entry name" value="TPR"/>
    <property type="match status" value="1"/>
</dbReference>
<dbReference type="EMBL" id="CADCUA010000563">
    <property type="protein sequence ID" value="CAA9344647.1"/>
    <property type="molecule type" value="Genomic_DNA"/>
</dbReference>
<dbReference type="AlphaFoldDB" id="A0A6J4LXP6"/>
<dbReference type="PANTHER" id="PTHR44227">
    <property type="match status" value="1"/>
</dbReference>